<evidence type="ECO:0000259" key="5">
    <source>
        <dbReference type="Pfam" id="PF08281"/>
    </source>
</evidence>
<reference evidence="7 8" key="1">
    <citation type="journal article" date="2024" name="Chem. Sci.">
        <title>Discovery of megapolipeptins by genome mining of a Burkholderiales bacteria collection.</title>
        <authorList>
            <person name="Paulo B.S."/>
            <person name="Recchia M.J.J."/>
            <person name="Lee S."/>
            <person name="Fergusson C.H."/>
            <person name="Romanowski S.B."/>
            <person name="Hernandez A."/>
            <person name="Krull N."/>
            <person name="Liu D.Y."/>
            <person name="Cavanagh H."/>
            <person name="Bos A."/>
            <person name="Gray C.A."/>
            <person name="Murphy B.T."/>
            <person name="Linington R.G."/>
            <person name="Eustaquio A.S."/>
        </authorList>
    </citation>
    <scope>NUCLEOTIDE SEQUENCE [LARGE SCALE GENOMIC DNA]</scope>
    <source>
        <strain evidence="7 8">RL21-008-BIB-A</strain>
    </source>
</reference>
<dbReference type="PANTHER" id="PTHR43133">
    <property type="entry name" value="RNA POLYMERASE ECF-TYPE SIGMA FACTO"/>
    <property type="match status" value="1"/>
</dbReference>
<dbReference type="EMBL" id="JAQQFM010000003">
    <property type="protein sequence ID" value="MFL9924008.1"/>
    <property type="molecule type" value="Genomic_DNA"/>
</dbReference>
<feature type="domain" description="PhyR sigma2" evidence="6">
    <location>
        <begin position="12"/>
        <end position="63"/>
    </location>
</feature>
<dbReference type="InterPro" id="IPR014284">
    <property type="entry name" value="RNA_pol_sigma-70_dom"/>
</dbReference>
<dbReference type="InterPro" id="IPR013249">
    <property type="entry name" value="RNA_pol_sigma70_r4_t2"/>
</dbReference>
<comment type="caution">
    <text evidence="7">The sequence shown here is derived from an EMBL/GenBank/DDBJ whole genome shotgun (WGS) entry which is preliminary data.</text>
</comment>
<dbReference type="Proteomes" id="UP001629246">
    <property type="component" value="Unassembled WGS sequence"/>
</dbReference>
<dbReference type="Pfam" id="PF08281">
    <property type="entry name" value="Sigma70_r4_2"/>
    <property type="match status" value="1"/>
</dbReference>
<evidence type="ECO:0000259" key="6">
    <source>
        <dbReference type="Pfam" id="PF22029"/>
    </source>
</evidence>
<dbReference type="Gene3D" id="1.10.10.10">
    <property type="entry name" value="Winged helix-like DNA-binding domain superfamily/Winged helix DNA-binding domain"/>
    <property type="match status" value="1"/>
</dbReference>
<dbReference type="CDD" id="cd06171">
    <property type="entry name" value="Sigma70_r4"/>
    <property type="match status" value="1"/>
</dbReference>
<name>A0ABW9A5N5_9BURK</name>
<dbReference type="InterPro" id="IPR039425">
    <property type="entry name" value="RNA_pol_sigma-70-like"/>
</dbReference>
<comment type="similarity">
    <text evidence="1">Belongs to the sigma-70 factor family. ECF subfamily.</text>
</comment>
<dbReference type="PANTHER" id="PTHR43133:SF25">
    <property type="entry name" value="RNA POLYMERASE SIGMA FACTOR RFAY-RELATED"/>
    <property type="match status" value="1"/>
</dbReference>
<evidence type="ECO:0000313" key="7">
    <source>
        <dbReference type="EMBL" id="MFL9924008.1"/>
    </source>
</evidence>
<dbReference type="InterPro" id="IPR036388">
    <property type="entry name" value="WH-like_DNA-bd_sf"/>
</dbReference>
<proteinExistence type="inferred from homology"/>
<keyword evidence="2" id="KW-0805">Transcription regulation</keyword>
<evidence type="ECO:0000256" key="3">
    <source>
        <dbReference type="ARBA" id="ARBA00023082"/>
    </source>
</evidence>
<dbReference type="InterPro" id="IPR013324">
    <property type="entry name" value="RNA_pol_sigma_r3/r4-like"/>
</dbReference>
<evidence type="ECO:0000256" key="2">
    <source>
        <dbReference type="ARBA" id="ARBA00023015"/>
    </source>
</evidence>
<organism evidence="7 8">
    <name type="scientific">Herbaspirillum lusitanum</name>
    <dbReference type="NCBI Taxonomy" id="213312"/>
    <lineage>
        <taxon>Bacteria</taxon>
        <taxon>Pseudomonadati</taxon>
        <taxon>Pseudomonadota</taxon>
        <taxon>Betaproteobacteria</taxon>
        <taxon>Burkholderiales</taxon>
        <taxon>Oxalobacteraceae</taxon>
        <taxon>Herbaspirillum</taxon>
    </lineage>
</organism>
<dbReference type="SUPFAM" id="SSF88659">
    <property type="entry name" value="Sigma3 and sigma4 domains of RNA polymerase sigma factors"/>
    <property type="match status" value="1"/>
</dbReference>
<evidence type="ECO:0000256" key="4">
    <source>
        <dbReference type="ARBA" id="ARBA00023163"/>
    </source>
</evidence>
<dbReference type="Pfam" id="PF22029">
    <property type="entry name" value="PhyR_sigma2"/>
    <property type="match status" value="1"/>
</dbReference>
<keyword evidence="4" id="KW-0804">Transcription</keyword>
<sequence>MSKDFTDDDLRALLPRLRRFALSLTRQDSSADDLVQSCLERALSRRERRNEEGDLRAWLFQIMFRQFLDGQRRAKRYAGLLAFFSSEPEPLAPSAEEVAMSRSALTDFGKLSAEQRALLLLVSVEGMTYQEVADTLHIPLGTVMSRLSRARKALRALTDGESLRPAPSLRIMK</sequence>
<evidence type="ECO:0000313" key="8">
    <source>
        <dbReference type="Proteomes" id="UP001629246"/>
    </source>
</evidence>
<protein>
    <submittedName>
        <fullName evidence="7">Sigma-70 family RNA polymerase sigma factor</fullName>
    </submittedName>
</protein>
<keyword evidence="3" id="KW-0731">Sigma factor</keyword>
<feature type="domain" description="RNA polymerase sigma factor 70 region 4 type 2" evidence="5">
    <location>
        <begin position="110"/>
        <end position="154"/>
    </location>
</feature>
<dbReference type="NCBIfam" id="TIGR02937">
    <property type="entry name" value="sigma70-ECF"/>
    <property type="match status" value="1"/>
</dbReference>
<dbReference type="SUPFAM" id="SSF88946">
    <property type="entry name" value="Sigma2 domain of RNA polymerase sigma factors"/>
    <property type="match status" value="1"/>
</dbReference>
<keyword evidence="8" id="KW-1185">Reference proteome</keyword>
<dbReference type="InterPro" id="IPR053866">
    <property type="entry name" value="PhyR_sigma2"/>
</dbReference>
<accession>A0ABW9A5N5</accession>
<dbReference type="Gene3D" id="1.10.1740.10">
    <property type="match status" value="1"/>
</dbReference>
<gene>
    <name evidence="7" type="ORF">PQR62_07025</name>
</gene>
<dbReference type="InterPro" id="IPR013325">
    <property type="entry name" value="RNA_pol_sigma_r2"/>
</dbReference>
<dbReference type="RefSeq" id="WP_408156209.1">
    <property type="nucleotide sequence ID" value="NZ_JAQQFM010000003.1"/>
</dbReference>
<evidence type="ECO:0000256" key="1">
    <source>
        <dbReference type="ARBA" id="ARBA00010641"/>
    </source>
</evidence>